<evidence type="ECO:0000313" key="2">
    <source>
        <dbReference type="EMBL" id="MBC5694810.1"/>
    </source>
</evidence>
<name>A0ABR7GKH4_9FIRM</name>
<keyword evidence="3" id="KW-1185">Reference proteome</keyword>
<dbReference type="Pfam" id="PF21757">
    <property type="entry name" value="DUF6870"/>
    <property type="match status" value="1"/>
</dbReference>
<reference evidence="2 3" key="1">
    <citation type="submission" date="2020-08" db="EMBL/GenBank/DDBJ databases">
        <title>Genome public.</title>
        <authorList>
            <person name="Liu C."/>
            <person name="Sun Q."/>
        </authorList>
    </citation>
    <scope>NUCLEOTIDE SEQUENCE [LARGE SCALE GENOMIC DNA]</scope>
    <source>
        <strain evidence="2 3">M2</strain>
    </source>
</reference>
<evidence type="ECO:0000259" key="1">
    <source>
        <dbReference type="Pfam" id="PF21757"/>
    </source>
</evidence>
<protein>
    <recommendedName>
        <fullName evidence="1">DUF6870 domain-containing protein</fullName>
    </recommendedName>
</protein>
<gene>
    <name evidence="2" type="ORF">H8S02_02445</name>
</gene>
<dbReference type="Proteomes" id="UP000641741">
    <property type="component" value="Unassembled WGS sequence"/>
</dbReference>
<evidence type="ECO:0000313" key="3">
    <source>
        <dbReference type="Proteomes" id="UP000641741"/>
    </source>
</evidence>
<proteinExistence type="predicted"/>
<dbReference type="EMBL" id="JACOPK010000002">
    <property type="protein sequence ID" value="MBC5694810.1"/>
    <property type="molecule type" value="Genomic_DNA"/>
</dbReference>
<dbReference type="RefSeq" id="WP_119190125.1">
    <property type="nucleotide sequence ID" value="NZ_JACOPK010000002.1"/>
</dbReference>
<feature type="domain" description="DUF6870" evidence="1">
    <location>
        <begin position="10"/>
        <end position="66"/>
    </location>
</feature>
<sequence>MLKSTPTCPLPDIREARIDPTLPVNERLRLFAAAIGDPHRFRVGDTEVEVLFDDSAPSLQACLTGMCRQLQ</sequence>
<organism evidence="2 3">
    <name type="scientific">Agathobaculum hominis</name>
    <dbReference type="NCBI Taxonomy" id="2763014"/>
    <lineage>
        <taxon>Bacteria</taxon>
        <taxon>Bacillati</taxon>
        <taxon>Bacillota</taxon>
        <taxon>Clostridia</taxon>
        <taxon>Eubacteriales</taxon>
        <taxon>Butyricicoccaceae</taxon>
        <taxon>Agathobaculum</taxon>
    </lineage>
</organism>
<comment type="caution">
    <text evidence="2">The sequence shown here is derived from an EMBL/GenBank/DDBJ whole genome shotgun (WGS) entry which is preliminary data.</text>
</comment>
<accession>A0ABR7GKH4</accession>
<dbReference type="InterPro" id="IPR049222">
    <property type="entry name" value="DUF6870"/>
</dbReference>